<gene>
    <name evidence="2" type="ORF">AB0C36_28345</name>
</gene>
<feature type="coiled-coil region" evidence="1">
    <location>
        <begin position="229"/>
        <end position="256"/>
    </location>
</feature>
<evidence type="ECO:0000313" key="3">
    <source>
        <dbReference type="Proteomes" id="UP001551482"/>
    </source>
</evidence>
<proteinExistence type="predicted"/>
<evidence type="ECO:0000313" key="2">
    <source>
        <dbReference type="EMBL" id="MEU8137410.1"/>
    </source>
</evidence>
<reference evidence="2 3" key="1">
    <citation type="submission" date="2024-06" db="EMBL/GenBank/DDBJ databases">
        <title>The Natural Products Discovery Center: Release of the First 8490 Sequenced Strains for Exploring Actinobacteria Biosynthetic Diversity.</title>
        <authorList>
            <person name="Kalkreuter E."/>
            <person name="Kautsar S.A."/>
            <person name="Yang D."/>
            <person name="Bader C.D."/>
            <person name="Teijaro C.N."/>
            <person name="Fluegel L."/>
            <person name="Davis C.M."/>
            <person name="Simpson J.R."/>
            <person name="Lauterbach L."/>
            <person name="Steele A.D."/>
            <person name="Gui C."/>
            <person name="Meng S."/>
            <person name="Li G."/>
            <person name="Viehrig K."/>
            <person name="Ye F."/>
            <person name="Su P."/>
            <person name="Kiefer A.F."/>
            <person name="Nichols A."/>
            <person name="Cepeda A.J."/>
            <person name="Yan W."/>
            <person name="Fan B."/>
            <person name="Jiang Y."/>
            <person name="Adhikari A."/>
            <person name="Zheng C.-J."/>
            <person name="Schuster L."/>
            <person name="Cowan T.M."/>
            <person name="Smanski M.J."/>
            <person name="Chevrette M.G."/>
            <person name="De Carvalho L.P.S."/>
            <person name="Shen B."/>
        </authorList>
    </citation>
    <scope>NUCLEOTIDE SEQUENCE [LARGE SCALE GENOMIC DNA]</scope>
    <source>
        <strain evidence="2 3">NPDC048946</strain>
    </source>
</reference>
<dbReference type="Proteomes" id="UP001551482">
    <property type="component" value="Unassembled WGS sequence"/>
</dbReference>
<name>A0ABV3DNS9_9ACTN</name>
<sequence length="308" mass="33827">MTTPGTWTREDVDREIARLDTERDGISAGLMALEEHPGRRLLEGAALEGRTEERWVACRTDIARLWELYSAYGAVLDEARALRSRRSRPSRTELDEMARLLTGANVSVPGEEVPIGRRGLLDPAASPRMLTFDAVVAEMNTVWRRATELVASVDEVWSLVLPRLDRVEAAATEAASLVDRLGGQAALGVEARVVAEVRKRLSAARARVAADPLRFVGVTARSRVGDVDLDGLERDLKGVQDALRQLRLVQERYEERAQRVTGLVDVLAADEAEAHRRRAHVLTRITRGVPDIPAAAAALRARAAQVAD</sequence>
<accession>A0ABV3DNS9</accession>
<keyword evidence="3" id="KW-1185">Reference proteome</keyword>
<feature type="non-terminal residue" evidence="2">
    <location>
        <position position="308"/>
    </location>
</feature>
<protein>
    <submittedName>
        <fullName evidence="2">Uncharacterized protein</fullName>
    </submittedName>
</protein>
<organism evidence="2 3">
    <name type="scientific">Streptodolium elevatio</name>
    <dbReference type="NCBI Taxonomy" id="3157996"/>
    <lineage>
        <taxon>Bacteria</taxon>
        <taxon>Bacillati</taxon>
        <taxon>Actinomycetota</taxon>
        <taxon>Actinomycetes</taxon>
        <taxon>Kitasatosporales</taxon>
        <taxon>Streptomycetaceae</taxon>
        <taxon>Streptodolium</taxon>
    </lineage>
</organism>
<evidence type="ECO:0000256" key="1">
    <source>
        <dbReference type="SAM" id="Coils"/>
    </source>
</evidence>
<dbReference type="EMBL" id="JBEZFP010000088">
    <property type="protein sequence ID" value="MEU8137410.1"/>
    <property type="molecule type" value="Genomic_DNA"/>
</dbReference>
<keyword evidence="1" id="KW-0175">Coiled coil</keyword>
<dbReference type="RefSeq" id="WP_358359265.1">
    <property type="nucleotide sequence ID" value="NZ_JBEZFP010000088.1"/>
</dbReference>
<comment type="caution">
    <text evidence="2">The sequence shown here is derived from an EMBL/GenBank/DDBJ whole genome shotgun (WGS) entry which is preliminary data.</text>
</comment>